<keyword evidence="1" id="KW-0677">Repeat</keyword>
<reference evidence="4" key="2">
    <citation type="submission" date="2023-06" db="EMBL/GenBank/DDBJ databases">
        <authorList>
            <consortium name="Lawrence Berkeley National Laboratory"/>
            <person name="Haridas S."/>
            <person name="Hensen N."/>
            <person name="Bonometti L."/>
            <person name="Westerberg I."/>
            <person name="Brannstrom I.O."/>
            <person name="Guillou S."/>
            <person name="Cros-Aarteil S."/>
            <person name="Calhoun S."/>
            <person name="Kuo A."/>
            <person name="Mondo S."/>
            <person name="Pangilinan J."/>
            <person name="Riley R."/>
            <person name="Labutti K."/>
            <person name="Andreopoulos B."/>
            <person name="Lipzen A."/>
            <person name="Chen C."/>
            <person name="Yanf M."/>
            <person name="Daum C."/>
            <person name="Ng V."/>
            <person name="Clum A."/>
            <person name="Steindorff A."/>
            <person name="Ohm R."/>
            <person name="Martin F."/>
            <person name="Silar P."/>
            <person name="Natvig D."/>
            <person name="Lalanne C."/>
            <person name="Gautier V."/>
            <person name="Ament-Velasquez S.L."/>
            <person name="Kruys A."/>
            <person name="Hutchinson M.I."/>
            <person name="Powell A.J."/>
            <person name="Barry K."/>
            <person name="Miller A.N."/>
            <person name="Grigoriev I.V."/>
            <person name="Debuchy R."/>
            <person name="Gladieux P."/>
            <person name="Thoren M.H."/>
            <person name="Johannesson H."/>
        </authorList>
    </citation>
    <scope>NUCLEOTIDE SEQUENCE</scope>
    <source>
        <strain evidence="4">CBS 118394</strain>
    </source>
</reference>
<dbReference type="EMBL" id="JAUEDM010000004">
    <property type="protein sequence ID" value="KAK3318907.1"/>
    <property type="molecule type" value="Genomic_DNA"/>
</dbReference>
<organism evidence="4 5">
    <name type="scientific">Apodospora peruviana</name>
    <dbReference type="NCBI Taxonomy" id="516989"/>
    <lineage>
        <taxon>Eukaryota</taxon>
        <taxon>Fungi</taxon>
        <taxon>Dikarya</taxon>
        <taxon>Ascomycota</taxon>
        <taxon>Pezizomycotina</taxon>
        <taxon>Sordariomycetes</taxon>
        <taxon>Sordariomycetidae</taxon>
        <taxon>Sordariales</taxon>
        <taxon>Lasiosphaeriaceae</taxon>
        <taxon>Apodospora</taxon>
    </lineage>
</organism>
<dbReference type="InterPro" id="IPR002110">
    <property type="entry name" value="Ankyrin_rpt"/>
</dbReference>
<gene>
    <name evidence="4" type="ORF">B0H66DRAFT_623094</name>
</gene>
<sequence>MPSTSFSDQISADDENKGLEVQVIWQPPFTCNGCSCDSHSHRFARSPSAVESFLGILFIGYTSLPLLRPACNVPGCQRRKVQGFSLSWYFPKWFVKRMIAFTYVMKPSSGLQVPLKVSRIVDNGAQFFAMTHRGDVEGLKELFEKKAGISSERRSSRWLYGPSCQSPAPLGRRGRFYETNRSGVRSSPYLFQTPQEIAWKKILERQASRGVIKQLREAFPLGDMVEYGFTRVHKVILGLEHCGLERVIKEQPCAIDAQDMDMQTPLMWACIGRNIEAVRTLLRYGADTNHRSKNGTQPLNMAARSGDVECIESLIGKGAKINRTYFGIDCVHLACSYHDNVQLLEKLLALGPDLNYKDDFGRSYMAMTAWKNRHKCTKLLLERGADREAVDIFGATPLLRAVQPSQVQGLVRLSRLKVARWSTALKFDASQAARLRSRKETAAEKLSKVERWKSTLLTECEEYVLRAVPPGLRQILGPELDRDLHIVEEGLMRKAIDCVKELLAEAFREFREIEQKTGSQSQPSPVPISPLQVFPTATSKAQEGVVDRDAVEEKQVLMACQPQTTEFGNGVDLSHIDFISTSNAEDHF</sequence>
<dbReference type="SUPFAM" id="SSF48403">
    <property type="entry name" value="Ankyrin repeat"/>
    <property type="match status" value="1"/>
</dbReference>
<dbReference type="Gene3D" id="1.25.40.20">
    <property type="entry name" value="Ankyrin repeat-containing domain"/>
    <property type="match status" value="1"/>
</dbReference>
<feature type="repeat" description="ANK" evidence="3">
    <location>
        <begin position="294"/>
        <end position="322"/>
    </location>
</feature>
<evidence type="ECO:0000256" key="3">
    <source>
        <dbReference type="PROSITE-ProRule" id="PRU00023"/>
    </source>
</evidence>
<name>A0AAE0I5K2_9PEZI</name>
<dbReference type="PANTHER" id="PTHR24171:SF9">
    <property type="entry name" value="ANKYRIN REPEAT DOMAIN-CONTAINING PROTEIN 39"/>
    <property type="match status" value="1"/>
</dbReference>
<reference evidence="4" key="1">
    <citation type="journal article" date="2023" name="Mol. Phylogenet. Evol.">
        <title>Genome-scale phylogeny and comparative genomics of the fungal order Sordariales.</title>
        <authorList>
            <person name="Hensen N."/>
            <person name="Bonometti L."/>
            <person name="Westerberg I."/>
            <person name="Brannstrom I.O."/>
            <person name="Guillou S."/>
            <person name="Cros-Aarteil S."/>
            <person name="Calhoun S."/>
            <person name="Haridas S."/>
            <person name="Kuo A."/>
            <person name="Mondo S."/>
            <person name="Pangilinan J."/>
            <person name="Riley R."/>
            <person name="LaButti K."/>
            <person name="Andreopoulos B."/>
            <person name="Lipzen A."/>
            <person name="Chen C."/>
            <person name="Yan M."/>
            <person name="Daum C."/>
            <person name="Ng V."/>
            <person name="Clum A."/>
            <person name="Steindorff A."/>
            <person name="Ohm R.A."/>
            <person name="Martin F."/>
            <person name="Silar P."/>
            <person name="Natvig D.O."/>
            <person name="Lalanne C."/>
            <person name="Gautier V."/>
            <person name="Ament-Velasquez S.L."/>
            <person name="Kruys A."/>
            <person name="Hutchinson M.I."/>
            <person name="Powell A.J."/>
            <person name="Barry K."/>
            <person name="Miller A.N."/>
            <person name="Grigoriev I.V."/>
            <person name="Debuchy R."/>
            <person name="Gladieux P."/>
            <person name="Hiltunen Thoren M."/>
            <person name="Johannesson H."/>
        </authorList>
    </citation>
    <scope>NUCLEOTIDE SEQUENCE</scope>
    <source>
        <strain evidence="4">CBS 118394</strain>
    </source>
</reference>
<protein>
    <submittedName>
        <fullName evidence="4">Ankyrin repeat-containing domain protein</fullName>
    </submittedName>
</protein>
<dbReference type="PROSITE" id="PS50297">
    <property type="entry name" value="ANK_REP_REGION"/>
    <property type="match status" value="2"/>
</dbReference>
<evidence type="ECO:0000313" key="5">
    <source>
        <dbReference type="Proteomes" id="UP001283341"/>
    </source>
</evidence>
<comment type="caution">
    <text evidence="4">The sequence shown here is derived from an EMBL/GenBank/DDBJ whole genome shotgun (WGS) entry which is preliminary data.</text>
</comment>
<evidence type="ECO:0000313" key="4">
    <source>
        <dbReference type="EMBL" id="KAK3318907.1"/>
    </source>
</evidence>
<keyword evidence="2 3" id="KW-0040">ANK repeat</keyword>
<dbReference type="Pfam" id="PF12796">
    <property type="entry name" value="Ank_2"/>
    <property type="match status" value="2"/>
</dbReference>
<dbReference type="PROSITE" id="PS50088">
    <property type="entry name" value="ANK_REPEAT"/>
    <property type="match status" value="2"/>
</dbReference>
<evidence type="ECO:0000256" key="1">
    <source>
        <dbReference type="ARBA" id="ARBA00022737"/>
    </source>
</evidence>
<dbReference type="AlphaFoldDB" id="A0AAE0I5K2"/>
<keyword evidence="5" id="KW-1185">Reference proteome</keyword>
<dbReference type="SMART" id="SM00248">
    <property type="entry name" value="ANK"/>
    <property type="match status" value="4"/>
</dbReference>
<proteinExistence type="predicted"/>
<dbReference type="PANTHER" id="PTHR24171">
    <property type="entry name" value="ANKYRIN REPEAT DOMAIN-CONTAINING PROTEIN 39-RELATED"/>
    <property type="match status" value="1"/>
</dbReference>
<accession>A0AAE0I5K2</accession>
<evidence type="ECO:0000256" key="2">
    <source>
        <dbReference type="ARBA" id="ARBA00023043"/>
    </source>
</evidence>
<feature type="repeat" description="ANK" evidence="3">
    <location>
        <begin position="261"/>
        <end position="293"/>
    </location>
</feature>
<dbReference type="InterPro" id="IPR036770">
    <property type="entry name" value="Ankyrin_rpt-contain_sf"/>
</dbReference>
<dbReference type="Proteomes" id="UP001283341">
    <property type="component" value="Unassembled WGS sequence"/>
</dbReference>